<name>A0AAX1UJF0_CERSP</name>
<dbReference type="Pfam" id="PF07690">
    <property type="entry name" value="MFS_1"/>
    <property type="match status" value="1"/>
</dbReference>
<evidence type="ECO:0000256" key="4">
    <source>
        <dbReference type="SAM" id="Phobius"/>
    </source>
</evidence>
<keyword evidence="2 4" id="KW-1133">Transmembrane helix</keyword>
<feature type="transmembrane region" description="Helical" evidence="4">
    <location>
        <begin position="206"/>
        <end position="229"/>
    </location>
</feature>
<dbReference type="InterPro" id="IPR036259">
    <property type="entry name" value="MFS_trans_sf"/>
</dbReference>
<evidence type="ECO:0000313" key="7">
    <source>
        <dbReference type="Proteomes" id="UP000266305"/>
    </source>
</evidence>
<dbReference type="SUPFAM" id="SSF103473">
    <property type="entry name" value="MFS general substrate transporter"/>
    <property type="match status" value="1"/>
</dbReference>
<feature type="transmembrane region" description="Helical" evidence="4">
    <location>
        <begin position="164"/>
        <end position="185"/>
    </location>
</feature>
<evidence type="ECO:0000313" key="6">
    <source>
        <dbReference type="EMBL" id="RHZ93484.1"/>
    </source>
</evidence>
<dbReference type="Gene3D" id="1.20.1250.20">
    <property type="entry name" value="MFS general substrate transporter like domains"/>
    <property type="match status" value="1"/>
</dbReference>
<feature type="transmembrane region" description="Helical" evidence="4">
    <location>
        <begin position="241"/>
        <end position="263"/>
    </location>
</feature>
<dbReference type="PROSITE" id="PS50850">
    <property type="entry name" value="MFS"/>
    <property type="match status" value="1"/>
</dbReference>
<feature type="transmembrane region" description="Helical" evidence="4">
    <location>
        <begin position="132"/>
        <end position="152"/>
    </location>
</feature>
<dbReference type="RefSeq" id="WP_119000626.1">
    <property type="nucleotide sequence ID" value="NZ_QWGP01000017.1"/>
</dbReference>
<dbReference type="PANTHER" id="PTHR23531:SF1">
    <property type="entry name" value="QUINOLENE RESISTANCE PROTEIN NORA"/>
    <property type="match status" value="1"/>
</dbReference>
<dbReference type="Proteomes" id="UP000266305">
    <property type="component" value="Unassembled WGS sequence"/>
</dbReference>
<dbReference type="EMBL" id="QWGP01000017">
    <property type="protein sequence ID" value="RHZ93484.1"/>
    <property type="molecule type" value="Genomic_DNA"/>
</dbReference>
<reference evidence="6 7" key="1">
    <citation type="submission" date="2018-08" db="EMBL/GenBank/DDBJ databases">
        <title>Draft genome sequence of Rhodobacter sphaeroides FY.</title>
        <authorList>
            <person name="Rayyan A."/>
            <person name="Meyer T.E."/>
            <person name="Kyndt J.A."/>
        </authorList>
    </citation>
    <scope>NUCLEOTIDE SEQUENCE [LARGE SCALE GENOMIC DNA]</scope>
    <source>
        <strain evidence="6 7">FY</strain>
    </source>
</reference>
<feature type="transmembrane region" description="Helical" evidence="4">
    <location>
        <begin position="362"/>
        <end position="380"/>
    </location>
</feature>
<proteinExistence type="predicted"/>
<sequence>MIRSPMLQVFVLWFAGLGAAAQFSKVGVIFEPISAAYAGAAEVTLGLIVSVVGFAGLIFGTTAGLFVARLGYRRVLVTALLAGAVLSLIEALLPPLGLMLGLRAVEGLAHLAIVVSAPVLIAQIAPPARQGFAMTLWASFFAVSFAFTAWIGRPLVAAWGIPPLFLIHAAYMAACALLVRTLLPADARSPRLPGVQPSLLRQHGQIYASARVAAPAIGFFCYTLVYVALLTLLPPETPHPAFLASAMPLASIAVSLTLGVWMLGRVPAVKVVQGGFGLAIVSTLALCAGWGQGFAMEAAALSLAAALGLVQGASFAAIPQLNPAPEDRARAAGAVAQLGNLGTTSGTPLLAALIAAQGARGLIFFVLLPSLAGILLHQWLSARRRAMA</sequence>
<accession>A0AAX1UJF0</accession>
<evidence type="ECO:0000256" key="1">
    <source>
        <dbReference type="ARBA" id="ARBA00022692"/>
    </source>
</evidence>
<evidence type="ECO:0000259" key="5">
    <source>
        <dbReference type="PROSITE" id="PS50850"/>
    </source>
</evidence>
<dbReference type="PANTHER" id="PTHR23531">
    <property type="entry name" value="QUINOLENE RESISTANCE PROTEIN NORA"/>
    <property type="match status" value="1"/>
</dbReference>
<dbReference type="InterPro" id="IPR011701">
    <property type="entry name" value="MFS"/>
</dbReference>
<feature type="transmembrane region" description="Helical" evidence="4">
    <location>
        <begin position="108"/>
        <end position="125"/>
    </location>
</feature>
<dbReference type="InterPro" id="IPR052714">
    <property type="entry name" value="MFS_Exporter"/>
</dbReference>
<dbReference type="AlphaFoldDB" id="A0AAX1UJF0"/>
<dbReference type="InterPro" id="IPR020846">
    <property type="entry name" value="MFS_dom"/>
</dbReference>
<evidence type="ECO:0000256" key="2">
    <source>
        <dbReference type="ARBA" id="ARBA00022989"/>
    </source>
</evidence>
<dbReference type="GO" id="GO:0022857">
    <property type="term" value="F:transmembrane transporter activity"/>
    <property type="evidence" value="ECO:0007669"/>
    <property type="project" value="InterPro"/>
</dbReference>
<organism evidence="6 7">
    <name type="scientific">Cereibacter sphaeroides</name>
    <name type="common">Rhodobacter sphaeroides</name>
    <dbReference type="NCBI Taxonomy" id="1063"/>
    <lineage>
        <taxon>Bacteria</taxon>
        <taxon>Pseudomonadati</taxon>
        <taxon>Pseudomonadota</taxon>
        <taxon>Alphaproteobacteria</taxon>
        <taxon>Rhodobacterales</taxon>
        <taxon>Paracoccaceae</taxon>
        <taxon>Cereibacter</taxon>
    </lineage>
</organism>
<keyword evidence="1 4" id="KW-0812">Transmembrane</keyword>
<feature type="transmembrane region" description="Helical" evidence="4">
    <location>
        <begin position="275"/>
        <end position="292"/>
    </location>
</feature>
<gene>
    <name evidence="6" type="ORF">D1114_14915</name>
</gene>
<evidence type="ECO:0000256" key="3">
    <source>
        <dbReference type="ARBA" id="ARBA00023136"/>
    </source>
</evidence>
<feature type="domain" description="Major facilitator superfamily (MFS) profile" evidence="5">
    <location>
        <begin position="8"/>
        <end position="385"/>
    </location>
</feature>
<comment type="caution">
    <text evidence="6">The sequence shown here is derived from an EMBL/GenBank/DDBJ whole genome shotgun (WGS) entry which is preliminary data.</text>
</comment>
<keyword evidence="3 4" id="KW-0472">Membrane</keyword>
<feature type="transmembrane region" description="Helical" evidence="4">
    <location>
        <begin position="75"/>
        <end position="96"/>
    </location>
</feature>
<protein>
    <submittedName>
        <fullName evidence="6">MFS transporter</fullName>
    </submittedName>
</protein>
<feature type="transmembrane region" description="Helical" evidence="4">
    <location>
        <begin position="45"/>
        <end position="68"/>
    </location>
</feature>